<evidence type="ECO:0008006" key="4">
    <source>
        <dbReference type="Google" id="ProtNLM"/>
    </source>
</evidence>
<evidence type="ECO:0000313" key="3">
    <source>
        <dbReference type="Proteomes" id="UP001335910"/>
    </source>
</evidence>
<evidence type="ECO:0000313" key="2">
    <source>
        <dbReference type="EMBL" id="MEE9686034.1"/>
    </source>
</evidence>
<protein>
    <recommendedName>
        <fullName evidence="4">Lysozyme inhibitor LprI N-terminal domain-containing protein</fullName>
    </recommendedName>
</protein>
<feature type="chain" id="PRO_5045962643" description="Lysozyme inhibitor LprI N-terminal domain-containing protein" evidence="1">
    <location>
        <begin position="21"/>
        <end position="146"/>
    </location>
</feature>
<dbReference type="RefSeq" id="WP_331390674.1">
    <property type="nucleotide sequence ID" value="NZ_JAZKLB010000001.1"/>
</dbReference>
<gene>
    <name evidence="2" type="ORF">V4839_21525</name>
</gene>
<feature type="signal peptide" evidence="1">
    <location>
        <begin position="1"/>
        <end position="20"/>
    </location>
</feature>
<dbReference type="EMBL" id="JAZKLI010000001">
    <property type="protein sequence ID" value="MEE9686034.1"/>
    <property type="molecule type" value="Genomic_DNA"/>
</dbReference>
<name>A0ABU7UGK0_LELAM</name>
<organism evidence="2 3">
    <name type="scientific">Lelliottia amnigena</name>
    <name type="common">Enterobacter amnigenus</name>
    <dbReference type="NCBI Taxonomy" id="61646"/>
    <lineage>
        <taxon>Bacteria</taxon>
        <taxon>Pseudomonadati</taxon>
        <taxon>Pseudomonadota</taxon>
        <taxon>Gammaproteobacteria</taxon>
        <taxon>Enterobacterales</taxon>
        <taxon>Enterobacteriaceae</taxon>
        <taxon>Lelliottia</taxon>
    </lineage>
</organism>
<dbReference type="Proteomes" id="UP001335910">
    <property type="component" value="Unassembled WGS sequence"/>
</dbReference>
<proteinExistence type="predicted"/>
<keyword evidence="1" id="KW-0732">Signal</keyword>
<accession>A0ABU7UGK0</accession>
<evidence type="ECO:0000256" key="1">
    <source>
        <dbReference type="SAM" id="SignalP"/>
    </source>
</evidence>
<reference evidence="2 3" key="1">
    <citation type="submission" date="2023-10" db="EMBL/GenBank/DDBJ databases">
        <title>Wastewater isolates of ESBL- and carbapenemase-producing Gram-negative bacteria from New Zealand.</title>
        <authorList>
            <person name="Straub C."/>
            <person name="Weaver L."/>
            <person name="Cornelius A."/>
            <person name="Mcgill E."/>
            <person name="Dyet K."/>
            <person name="White L."/>
            <person name="Pattis I."/>
        </authorList>
    </citation>
    <scope>NUCLEOTIDE SEQUENCE [LARGE SCALE GENOMIC DNA]</scope>
    <source>
        <strain evidence="2 3">ESBL35</strain>
    </source>
</reference>
<keyword evidence="3" id="KW-1185">Reference proteome</keyword>
<sequence length="146" mass="15982">MRRLATLACLFLVATGSAVARDCSPADEEAADMATDYLTNWQAVRDSYARYRQCDDGSIAEGNSEAVVRLLVDKWNTIPELVALTKQNADFESWVLKHIDTTVNGEDLESIERNAKDNCGDNRNKICSKISSAASQALQELTAPAP</sequence>
<comment type="caution">
    <text evidence="2">The sequence shown here is derived from an EMBL/GenBank/DDBJ whole genome shotgun (WGS) entry which is preliminary data.</text>
</comment>